<feature type="region of interest" description="Disordered" evidence="1">
    <location>
        <begin position="15"/>
        <end position="35"/>
    </location>
</feature>
<keyword evidence="3" id="KW-1185">Reference proteome</keyword>
<gene>
    <name evidence="2" type="ORF">BN961_03859</name>
</gene>
<dbReference type="AlphaFoldDB" id="A0A090MW83"/>
<accession>A0A090MW83</accession>
<name>A0A090MW83_AFIFE</name>
<organism evidence="2 3">
    <name type="scientific">Afipia felis</name>
    <name type="common">Cat scratch disease bacillus</name>
    <dbReference type="NCBI Taxonomy" id="1035"/>
    <lineage>
        <taxon>Bacteria</taxon>
        <taxon>Pseudomonadati</taxon>
        <taxon>Pseudomonadota</taxon>
        <taxon>Alphaproteobacteria</taxon>
        <taxon>Hyphomicrobiales</taxon>
        <taxon>Nitrobacteraceae</taxon>
        <taxon>Afipia</taxon>
    </lineage>
</organism>
<sequence>MKPELSVSRKCAKLARRWTHEPSPPRSWQPNVSASRAGAAERISDCARSSTTIHGDGNDMLIPGKSQAAGLSYGSRLSAVVRRASALLGLHHHE</sequence>
<comment type="caution">
    <text evidence="2">The sequence shown here is derived from an EMBL/GenBank/DDBJ whole genome shotgun (WGS) entry which is preliminary data.</text>
</comment>
<reference evidence="2 3" key="1">
    <citation type="journal article" date="2014" name="Genome Announc.">
        <title>Genome Sequence of Afipia felis Strain 76713, Isolated in Hospital Water Using an Amoeba Co-Culture Procedure.</title>
        <authorList>
            <person name="Benamar S."/>
            <person name="La Scola B."/>
            <person name="Croce O."/>
        </authorList>
    </citation>
    <scope>NUCLEOTIDE SEQUENCE [LARGE SCALE GENOMIC DNA]</scope>
    <source>
        <strain evidence="2 3">76713</strain>
    </source>
</reference>
<evidence type="ECO:0000313" key="3">
    <source>
        <dbReference type="Proteomes" id="UP000035762"/>
    </source>
</evidence>
<proteinExistence type="predicted"/>
<dbReference type="STRING" id="1035.BN961_03859"/>
<protein>
    <submittedName>
        <fullName evidence="2">Uncharacterized protein</fullName>
    </submittedName>
</protein>
<evidence type="ECO:0000313" key="2">
    <source>
        <dbReference type="EMBL" id="CEG10419.1"/>
    </source>
</evidence>
<evidence type="ECO:0000256" key="1">
    <source>
        <dbReference type="SAM" id="MobiDB-lite"/>
    </source>
</evidence>
<dbReference type="EMBL" id="CCAZ020000002">
    <property type="protein sequence ID" value="CEG10419.1"/>
    <property type="molecule type" value="Genomic_DNA"/>
</dbReference>
<dbReference type="Proteomes" id="UP000035762">
    <property type="component" value="Unassembled WGS sequence"/>
</dbReference>